<dbReference type="CDD" id="cd05930">
    <property type="entry name" value="A_NRPS"/>
    <property type="match status" value="1"/>
</dbReference>
<dbReference type="GO" id="GO:0047527">
    <property type="term" value="F:2,3-dihydroxybenzoate-serine ligase activity"/>
    <property type="evidence" value="ECO:0007669"/>
    <property type="project" value="TreeGrafter"/>
</dbReference>
<evidence type="ECO:0000256" key="2">
    <source>
        <dbReference type="ARBA" id="ARBA00022450"/>
    </source>
</evidence>
<dbReference type="Pfam" id="PF13193">
    <property type="entry name" value="AMP-binding_C"/>
    <property type="match status" value="1"/>
</dbReference>
<dbReference type="InterPro" id="IPR006162">
    <property type="entry name" value="Ppantetheine_attach_site"/>
</dbReference>
<evidence type="ECO:0000313" key="6">
    <source>
        <dbReference type="Proteomes" id="UP000254343"/>
    </source>
</evidence>
<dbReference type="InterPro" id="IPR025110">
    <property type="entry name" value="AMP-bd_C"/>
</dbReference>
<dbReference type="GO" id="GO:0005829">
    <property type="term" value="C:cytosol"/>
    <property type="evidence" value="ECO:0007669"/>
    <property type="project" value="TreeGrafter"/>
</dbReference>
<evidence type="ECO:0000313" key="5">
    <source>
        <dbReference type="EMBL" id="SUU85965.1"/>
    </source>
</evidence>
<proteinExistence type="predicted"/>
<dbReference type="Proteomes" id="UP000254343">
    <property type="component" value="Unassembled WGS sequence"/>
</dbReference>
<dbReference type="EMBL" id="UIGB01000001">
    <property type="protein sequence ID" value="SUU85965.1"/>
    <property type="molecule type" value="Genomic_DNA"/>
</dbReference>
<dbReference type="InterPro" id="IPR023213">
    <property type="entry name" value="CAT-like_dom_sf"/>
</dbReference>
<dbReference type="InterPro" id="IPR020845">
    <property type="entry name" value="AMP-binding_CS"/>
</dbReference>
<dbReference type="SUPFAM" id="SSF56801">
    <property type="entry name" value="Acetyl-CoA synthetase-like"/>
    <property type="match status" value="1"/>
</dbReference>
<dbReference type="GO" id="GO:0031177">
    <property type="term" value="F:phosphopantetheine binding"/>
    <property type="evidence" value="ECO:0007669"/>
    <property type="project" value="InterPro"/>
</dbReference>
<sequence>MSDEEHVLLVVFHHVIIDGSSMGSFFDELADLYEASRSGKSALLPELAFQYVDFAERQERLYARPAYEQDVAFWRKALAGAPPVLALPTVRPRSAQRGHCGKRFVFDINERLTRTLRAVCSRHGATLFMGLLSAFQILLQRWADTDDVVVGTPVSGSRDEDFSHLIGCFVNTLALRGDLSGDPSFAAMLARNRSVLLDAFEHQHVPFERIVADMGGPRTRDHSPIFQVMFVLQNFRHQVPKLAGLHVQDMDTDPGVSKLDLTLEIIEGEGLACSFEYDSELFDPSMMARMADQFERILKAGVEEPERPISSVKFLDKGEWQRAVFEWNSTSREYPRHTPAELFLMMAAKRPDDVALISDDQRISFGELARCAGQVATALRGHPAELVGIFLPRSIDAFAAILGCLIAGIPWVPLDTAQPDKRLAQLVELAGCRAVLTLRVLSGRLPAGLSVIVMDRDALLWSNPAETIDTAASADLAYVLFTSGSTGVPKGVMGATKALMNRIDWMHETYPFARDEVTCCKTSIGFVDSVWEMLGSLLAGVPTVIIPDEDLLDPERFIALLKQHSVTRIVLVPTLLRVLLDHAPDLGRRLPALRMWSVSGEVLTSDLVGRFKLACPDRKLINLYGSSEVAADVLVHEIQDADIEGPVPIGKPIANTQVYVLDRLGQPAPVGMPGVIHAGGACLALGYWGKPDLTAERFMANPITGDPSSILFNTGDRGVCRADGTILYLGRNDNQVKLRGVRLELDEVLGALRSHTTVKDAAAMIVGDADQQRLVAFAVGHQKQRAPVPGELRAFLQERLPSAAVPAKLFVVDALPLLPSGKIDQMALKSLADAPARHEVEPSAMPVNADVAEIWRAVLRDEAISSTDDFFDLGGNSLLAMQVIVRVRRRFSIDIPIRALFDNPTLAGFSNAVKNAPPVDDEELTEIRPRARSRTGLNDLRNRLAKLPPEELDALIRSVKLGVN</sequence>
<dbReference type="Gene3D" id="3.40.50.12780">
    <property type="entry name" value="N-terminal domain of ligase-like"/>
    <property type="match status" value="1"/>
</dbReference>
<dbReference type="Gene3D" id="3.30.300.30">
    <property type="match status" value="1"/>
</dbReference>
<dbReference type="InterPro" id="IPR001242">
    <property type="entry name" value="Condensation_dom"/>
</dbReference>
<dbReference type="GO" id="GO:0009366">
    <property type="term" value="C:enterobactin synthetase complex"/>
    <property type="evidence" value="ECO:0007669"/>
    <property type="project" value="TreeGrafter"/>
</dbReference>
<dbReference type="InterPro" id="IPR010071">
    <property type="entry name" value="AA_adenyl_dom"/>
</dbReference>
<dbReference type="AlphaFoldDB" id="A0A380WCY3"/>
<feature type="domain" description="Carrier" evidence="4">
    <location>
        <begin position="842"/>
        <end position="917"/>
    </location>
</feature>
<organism evidence="5 6">
    <name type="scientific">Afipia felis</name>
    <name type="common">Cat scratch disease bacillus</name>
    <dbReference type="NCBI Taxonomy" id="1035"/>
    <lineage>
        <taxon>Bacteria</taxon>
        <taxon>Pseudomonadati</taxon>
        <taxon>Pseudomonadota</taxon>
        <taxon>Alphaproteobacteria</taxon>
        <taxon>Hyphomicrobiales</taxon>
        <taxon>Nitrobacteraceae</taxon>
        <taxon>Afipia</taxon>
    </lineage>
</organism>
<evidence type="ECO:0000256" key="1">
    <source>
        <dbReference type="ARBA" id="ARBA00001957"/>
    </source>
</evidence>
<dbReference type="SMART" id="SM00823">
    <property type="entry name" value="PKS_PP"/>
    <property type="match status" value="1"/>
</dbReference>
<dbReference type="SUPFAM" id="SSF52777">
    <property type="entry name" value="CoA-dependent acyltransferases"/>
    <property type="match status" value="2"/>
</dbReference>
<evidence type="ECO:0000259" key="4">
    <source>
        <dbReference type="PROSITE" id="PS50075"/>
    </source>
</evidence>
<dbReference type="Pfam" id="PF00668">
    <property type="entry name" value="Condensation"/>
    <property type="match status" value="1"/>
</dbReference>
<dbReference type="Gene3D" id="3.30.559.10">
    <property type="entry name" value="Chloramphenicol acetyltransferase-like domain"/>
    <property type="match status" value="1"/>
</dbReference>
<dbReference type="GO" id="GO:0009239">
    <property type="term" value="P:enterobactin biosynthetic process"/>
    <property type="evidence" value="ECO:0007669"/>
    <property type="project" value="TreeGrafter"/>
</dbReference>
<dbReference type="PANTHER" id="PTHR45527">
    <property type="entry name" value="NONRIBOSOMAL PEPTIDE SYNTHETASE"/>
    <property type="match status" value="1"/>
</dbReference>
<gene>
    <name evidence="5" type="primary">lgrB_2</name>
    <name evidence="5" type="ORF">NCTC12722_03183</name>
</gene>
<dbReference type="Pfam" id="PF00501">
    <property type="entry name" value="AMP-binding"/>
    <property type="match status" value="1"/>
</dbReference>
<name>A0A380WCY3_AFIFE</name>
<dbReference type="InterPro" id="IPR020806">
    <property type="entry name" value="PKS_PP-bd"/>
</dbReference>
<dbReference type="OrthoDB" id="9803968at2"/>
<accession>A0A380WCY3</accession>
<dbReference type="Pfam" id="PF00550">
    <property type="entry name" value="PP-binding"/>
    <property type="match status" value="1"/>
</dbReference>
<evidence type="ECO:0000256" key="3">
    <source>
        <dbReference type="ARBA" id="ARBA00022553"/>
    </source>
</evidence>
<dbReference type="Gene3D" id="3.30.559.30">
    <property type="entry name" value="Nonribosomal peptide synthetase, condensation domain"/>
    <property type="match status" value="1"/>
</dbReference>
<dbReference type="PANTHER" id="PTHR45527:SF1">
    <property type="entry name" value="FATTY ACID SYNTHASE"/>
    <property type="match status" value="1"/>
</dbReference>
<dbReference type="InterPro" id="IPR036736">
    <property type="entry name" value="ACP-like_sf"/>
</dbReference>
<reference evidence="5 6" key="1">
    <citation type="submission" date="2018-06" db="EMBL/GenBank/DDBJ databases">
        <authorList>
            <consortium name="Pathogen Informatics"/>
            <person name="Doyle S."/>
        </authorList>
    </citation>
    <scope>NUCLEOTIDE SEQUENCE [LARGE SCALE GENOMIC DNA]</scope>
    <source>
        <strain evidence="5 6">NCTC12722</strain>
    </source>
</reference>
<dbReference type="CDD" id="cd19531">
    <property type="entry name" value="LCL_NRPS-like"/>
    <property type="match status" value="1"/>
</dbReference>
<dbReference type="PROSITE" id="PS00012">
    <property type="entry name" value="PHOSPHOPANTETHEINE"/>
    <property type="match status" value="1"/>
</dbReference>
<dbReference type="GO" id="GO:0043041">
    <property type="term" value="P:amino acid activation for nonribosomal peptide biosynthetic process"/>
    <property type="evidence" value="ECO:0007669"/>
    <property type="project" value="TreeGrafter"/>
</dbReference>
<keyword evidence="3" id="KW-0597">Phosphoprotein</keyword>
<dbReference type="InterPro" id="IPR042099">
    <property type="entry name" value="ANL_N_sf"/>
</dbReference>
<protein>
    <submittedName>
        <fullName evidence="5">Linear gramicidin synthase subunit B</fullName>
    </submittedName>
</protein>
<dbReference type="SUPFAM" id="SSF47336">
    <property type="entry name" value="ACP-like"/>
    <property type="match status" value="1"/>
</dbReference>
<dbReference type="InterPro" id="IPR000873">
    <property type="entry name" value="AMP-dep_synth/lig_dom"/>
</dbReference>
<keyword evidence="2" id="KW-0596">Phosphopantetheine</keyword>
<dbReference type="InterPro" id="IPR009081">
    <property type="entry name" value="PP-bd_ACP"/>
</dbReference>
<comment type="cofactor">
    <cofactor evidence="1">
        <name>pantetheine 4'-phosphate</name>
        <dbReference type="ChEBI" id="CHEBI:47942"/>
    </cofactor>
</comment>
<dbReference type="Gene3D" id="1.10.1200.10">
    <property type="entry name" value="ACP-like"/>
    <property type="match status" value="1"/>
</dbReference>
<dbReference type="InterPro" id="IPR045851">
    <property type="entry name" value="AMP-bd_C_sf"/>
</dbReference>
<dbReference type="PROSITE" id="PS50075">
    <property type="entry name" value="CARRIER"/>
    <property type="match status" value="1"/>
</dbReference>
<dbReference type="NCBIfam" id="TIGR01733">
    <property type="entry name" value="AA-adenyl-dom"/>
    <property type="match status" value="1"/>
</dbReference>
<dbReference type="PROSITE" id="PS00455">
    <property type="entry name" value="AMP_BINDING"/>
    <property type="match status" value="1"/>
</dbReference>